<reference evidence="2 3" key="1">
    <citation type="journal article" date="2016" name="Front. Microbiol.">
        <title>Single-Cell (Meta-)Genomics of a Dimorphic Candidatus Thiomargarita nelsonii Reveals Genomic Plasticity.</title>
        <authorList>
            <person name="Flood B.E."/>
            <person name="Fliss P."/>
            <person name="Jones D.S."/>
            <person name="Dick G.J."/>
            <person name="Jain S."/>
            <person name="Kaster A.K."/>
            <person name="Winkel M."/>
            <person name="Mussmann M."/>
            <person name="Bailey J."/>
        </authorList>
    </citation>
    <scope>NUCLEOTIDE SEQUENCE [LARGE SCALE GENOMIC DNA]</scope>
    <source>
        <strain evidence="2">Hydrate Ridge</strain>
    </source>
</reference>
<dbReference type="InterPro" id="IPR025493">
    <property type="entry name" value="DUF4384"/>
</dbReference>
<protein>
    <recommendedName>
        <fullName evidence="1">DUF4384 domain-containing protein</fullName>
    </recommendedName>
</protein>
<evidence type="ECO:0000259" key="1">
    <source>
        <dbReference type="Pfam" id="PF14326"/>
    </source>
</evidence>
<evidence type="ECO:0000313" key="2">
    <source>
        <dbReference type="EMBL" id="KHD06690.1"/>
    </source>
</evidence>
<dbReference type="Proteomes" id="UP000030428">
    <property type="component" value="Unassembled WGS sequence"/>
</dbReference>
<accession>A0A0A6P773</accession>
<gene>
    <name evidence="2" type="ORF">PN36_13060</name>
</gene>
<dbReference type="EMBL" id="JSZA02000042">
    <property type="protein sequence ID" value="KHD06690.1"/>
    <property type="molecule type" value="Genomic_DNA"/>
</dbReference>
<evidence type="ECO:0000313" key="3">
    <source>
        <dbReference type="Proteomes" id="UP000030428"/>
    </source>
</evidence>
<organism evidence="2 3">
    <name type="scientific">Candidatus Thiomargarita nelsonii</name>
    <dbReference type="NCBI Taxonomy" id="1003181"/>
    <lineage>
        <taxon>Bacteria</taxon>
        <taxon>Pseudomonadati</taxon>
        <taxon>Pseudomonadota</taxon>
        <taxon>Gammaproteobacteria</taxon>
        <taxon>Thiotrichales</taxon>
        <taxon>Thiotrichaceae</taxon>
        <taxon>Thiomargarita</taxon>
    </lineage>
</organism>
<feature type="domain" description="DUF4384" evidence="1">
    <location>
        <begin position="94"/>
        <end position="175"/>
    </location>
</feature>
<keyword evidence="3" id="KW-1185">Reference proteome</keyword>
<dbReference type="AlphaFoldDB" id="A0A0A6P773"/>
<name>A0A0A6P773_9GAMM</name>
<proteinExistence type="predicted"/>
<dbReference type="Pfam" id="PF14326">
    <property type="entry name" value="DUF4384"/>
    <property type="match status" value="1"/>
</dbReference>
<sequence length="229" mass="25913">MGVQNKFWTPNYRSHAPRPATIKTVFKKKFLIFKGNINMTKKIAFLLTIALLNTGLPIARAQTINDIRGWIPTQRISAPASLRLRMLPCTTCPLGSTMQIKVTSQENGFLFLFDINSAGQLTRIFPNKYDKPKQRGLSRNGYVKAGQTVTIPDDNYGFDFTAREPIGKGLVVALLVKKKLVGLPGEFETLQAAEARATLRRLNQYLLKKYGRPLRWSIVTLDYKITRPR</sequence>
<comment type="caution">
    <text evidence="2">The sequence shown here is derived from an EMBL/GenBank/DDBJ whole genome shotgun (WGS) entry which is preliminary data.</text>
</comment>